<dbReference type="GO" id="GO:0019239">
    <property type="term" value="F:deaminase activity"/>
    <property type="evidence" value="ECO:0007669"/>
    <property type="project" value="TreeGrafter"/>
</dbReference>
<keyword evidence="3" id="KW-0255">Endonuclease</keyword>
<evidence type="ECO:0000313" key="4">
    <source>
        <dbReference type="Proteomes" id="UP000566813"/>
    </source>
</evidence>
<comment type="caution">
    <text evidence="3">The sequence shown here is derived from an EMBL/GenBank/DDBJ whole genome shotgun (WGS) entry which is preliminary data.</text>
</comment>
<sequence length="167" mass="16939">MKHVLATTLALAAALAAGTVSAKTAPAPKPMVERTGAPTGVIASTALVPVGAKILYLSGSTASPVDPAKPDEFGDTATQTKSILTKMKASLEAMGWSMGDIVKMNVFLVGTPETGGKMDAAGMNGVFKTFFGTPEQPGKPTRSTVQVAALGRPTTLVEIEAIAAKAP</sequence>
<dbReference type="RefSeq" id="WP_185665147.1">
    <property type="nucleotide sequence ID" value="NZ_JACLAW010000012.1"/>
</dbReference>
<protein>
    <submittedName>
        <fullName evidence="3">Endonuclease</fullName>
    </submittedName>
</protein>
<proteinExistence type="inferred from homology"/>
<dbReference type="PANTHER" id="PTHR11803:SF59">
    <property type="entry name" value="ENDORIBONUCLEASE"/>
    <property type="match status" value="1"/>
</dbReference>
<dbReference type="InterPro" id="IPR035959">
    <property type="entry name" value="RutC-like_sf"/>
</dbReference>
<organism evidence="3 4">
    <name type="scientific">Novosphingobium flavum</name>
    <dbReference type="NCBI Taxonomy" id="1778672"/>
    <lineage>
        <taxon>Bacteria</taxon>
        <taxon>Pseudomonadati</taxon>
        <taxon>Pseudomonadota</taxon>
        <taxon>Alphaproteobacteria</taxon>
        <taxon>Sphingomonadales</taxon>
        <taxon>Sphingomonadaceae</taxon>
        <taxon>Novosphingobium</taxon>
    </lineage>
</organism>
<dbReference type="EMBL" id="JACLAW010000012">
    <property type="protein sequence ID" value="MBC2666853.1"/>
    <property type="molecule type" value="Genomic_DNA"/>
</dbReference>
<keyword evidence="2" id="KW-0732">Signal</keyword>
<accession>A0A7X1KMY4</accession>
<dbReference type="InterPro" id="IPR006175">
    <property type="entry name" value="YjgF/YER057c/UK114"/>
</dbReference>
<dbReference type="Pfam" id="PF01042">
    <property type="entry name" value="Ribonuc_L-PSP"/>
    <property type="match status" value="1"/>
</dbReference>
<dbReference type="SUPFAM" id="SSF55298">
    <property type="entry name" value="YjgF-like"/>
    <property type="match status" value="1"/>
</dbReference>
<dbReference type="GO" id="GO:0004519">
    <property type="term" value="F:endonuclease activity"/>
    <property type="evidence" value="ECO:0007669"/>
    <property type="project" value="UniProtKB-KW"/>
</dbReference>
<comment type="similarity">
    <text evidence="1">Belongs to the RutC family.</text>
</comment>
<dbReference type="Gene3D" id="3.30.1330.40">
    <property type="entry name" value="RutC-like"/>
    <property type="match status" value="1"/>
</dbReference>
<dbReference type="InterPro" id="IPR019897">
    <property type="entry name" value="RidA_CS"/>
</dbReference>
<keyword evidence="4" id="KW-1185">Reference proteome</keyword>
<keyword evidence="3" id="KW-0378">Hydrolase</keyword>
<dbReference type="PROSITE" id="PS01094">
    <property type="entry name" value="UPF0076"/>
    <property type="match status" value="1"/>
</dbReference>
<reference evidence="3 4" key="1">
    <citation type="submission" date="2020-08" db="EMBL/GenBank/DDBJ databases">
        <title>The genome sequence of type strain Novosphingobium flavum NBRC 111647.</title>
        <authorList>
            <person name="Liu Y."/>
        </authorList>
    </citation>
    <scope>NUCLEOTIDE SEQUENCE [LARGE SCALE GENOMIC DNA]</scope>
    <source>
        <strain evidence="3 4">NBRC 111647</strain>
    </source>
</reference>
<dbReference type="GO" id="GO:0005829">
    <property type="term" value="C:cytosol"/>
    <property type="evidence" value="ECO:0007669"/>
    <property type="project" value="TreeGrafter"/>
</dbReference>
<dbReference type="PANTHER" id="PTHR11803">
    <property type="entry name" value="2-IMINOBUTANOATE/2-IMINOPROPANOATE DEAMINASE RIDA"/>
    <property type="match status" value="1"/>
</dbReference>
<evidence type="ECO:0000256" key="2">
    <source>
        <dbReference type="SAM" id="SignalP"/>
    </source>
</evidence>
<feature type="signal peptide" evidence="2">
    <location>
        <begin position="1"/>
        <end position="22"/>
    </location>
</feature>
<evidence type="ECO:0000256" key="1">
    <source>
        <dbReference type="ARBA" id="ARBA00010552"/>
    </source>
</evidence>
<evidence type="ECO:0000313" key="3">
    <source>
        <dbReference type="EMBL" id="MBC2666853.1"/>
    </source>
</evidence>
<dbReference type="AlphaFoldDB" id="A0A7X1KMY4"/>
<dbReference type="Proteomes" id="UP000566813">
    <property type="component" value="Unassembled WGS sequence"/>
</dbReference>
<name>A0A7X1KMY4_9SPHN</name>
<gene>
    <name evidence="3" type="ORF">H7F51_15145</name>
</gene>
<keyword evidence="3" id="KW-0540">Nuclease</keyword>
<feature type="chain" id="PRO_5031211824" evidence="2">
    <location>
        <begin position="23"/>
        <end position="167"/>
    </location>
</feature>